<evidence type="ECO:0000313" key="2">
    <source>
        <dbReference type="EMBL" id="ALS74587.1"/>
    </source>
</evidence>
<proteinExistence type="predicted"/>
<organism evidence="2 3">
    <name type="scientific">Planococcus rifietoensis</name>
    <dbReference type="NCBI Taxonomy" id="200991"/>
    <lineage>
        <taxon>Bacteria</taxon>
        <taxon>Bacillati</taxon>
        <taxon>Bacillota</taxon>
        <taxon>Bacilli</taxon>
        <taxon>Bacillales</taxon>
        <taxon>Caryophanaceae</taxon>
        <taxon>Planococcus</taxon>
    </lineage>
</organism>
<evidence type="ECO:0000256" key="1">
    <source>
        <dbReference type="SAM" id="Phobius"/>
    </source>
</evidence>
<protein>
    <submittedName>
        <fullName evidence="2">Tryptophan transporter</fullName>
    </submittedName>
</protein>
<dbReference type="STRING" id="200991.AUC31_04715"/>
<dbReference type="AlphaFoldDB" id="A0A0U2Z436"/>
<evidence type="ECO:0000313" key="3">
    <source>
        <dbReference type="Proteomes" id="UP000067683"/>
    </source>
</evidence>
<keyword evidence="3" id="KW-1185">Reference proteome</keyword>
<dbReference type="Pfam" id="PF17099">
    <property type="entry name" value="TrpP"/>
    <property type="match status" value="1"/>
</dbReference>
<feature type="transmembrane region" description="Helical" evidence="1">
    <location>
        <begin position="51"/>
        <end position="71"/>
    </location>
</feature>
<dbReference type="EMBL" id="CP013659">
    <property type="protein sequence ID" value="ALS74587.1"/>
    <property type="molecule type" value="Genomic_DNA"/>
</dbReference>
<reference evidence="2" key="1">
    <citation type="submission" date="2016-01" db="EMBL/GenBank/DDBJ databases">
        <title>Complete genome of Planococcus rifietoensis type strain M8.</title>
        <authorList>
            <person name="See-Too W.S."/>
        </authorList>
    </citation>
    <scope>NUCLEOTIDE SEQUENCE [LARGE SCALE GENOMIC DNA]</scope>
    <source>
        <strain evidence="2">M8</strain>
    </source>
</reference>
<feature type="transmembrane region" description="Helical" evidence="1">
    <location>
        <begin position="6"/>
        <end position="30"/>
    </location>
</feature>
<feature type="transmembrane region" description="Helical" evidence="1">
    <location>
        <begin position="101"/>
        <end position="127"/>
    </location>
</feature>
<keyword evidence="1" id="KW-0812">Transmembrane</keyword>
<dbReference type="InterPro" id="IPR031360">
    <property type="entry name" value="TrpP"/>
</dbReference>
<sequence length="177" mass="18733">MNTKNLVLMALLVSVGATLYVMIPGINGGMKPDFMLTMMFIGILLFRDVKSVFLLAVTTGIISGLFSSFPGGFFPNIIDKFVTAFVFFALVSLLKKHAAKLPVGIALAAFGTVLSGTIFLSAAIFILGADIPFTLLLATVVVPATIMNGVAFAVMFPIVTGLMKRSNFQSSTAAQAR</sequence>
<dbReference type="RefSeq" id="WP_058381294.1">
    <property type="nucleotide sequence ID" value="NZ_CP013659.2"/>
</dbReference>
<dbReference type="Proteomes" id="UP000067683">
    <property type="component" value="Chromosome"/>
</dbReference>
<gene>
    <name evidence="2" type="ORF">AUC31_04715</name>
</gene>
<feature type="transmembrane region" description="Helical" evidence="1">
    <location>
        <begin position="133"/>
        <end position="159"/>
    </location>
</feature>
<keyword evidence="1" id="KW-1133">Transmembrane helix</keyword>
<accession>A0A0U2Z436</accession>
<dbReference type="OrthoDB" id="2243651at2"/>
<name>A0A0U2Z436_9BACL</name>
<keyword evidence="1" id="KW-0472">Membrane</keyword>
<dbReference type="KEGG" id="prt:AUC31_04715"/>
<feature type="transmembrane region" description="Helical" evidence="1">
    <location>
        <begin position="77"/>
        <end position="94"/>
    </location>
</feature>